<evidence type="ECO:0000256" key="3">
    <source>
        <dbReference type="ARBA" id="ARBA00022553"/>
    </source>
</evidence>
<evidence type="ECO:0000256" key="6">
    <source>
        <dbReference type="ARBA" id="ARBA00023136"/>
    </source>
</evidence>
<keyword evidence="6 8" id="KW-0472">Membrane</keyword>
<reference evidence="9" key="1">
    <citation type="submission" date="2023-01" db="EMBL/GenBank/DDBJ databases">
        <title>Genome assembly of the deep-sea coral Lophelia pertusa.</title>
        <authorList>
            <person name="Herrera S."/>
            <person name="Cordes E."/>
        </authorList>
    </citation>
    <scope>NUCLEOTIDE SEQUENCE</scope>
    <source>
        <strain evidence="9">USNM1676648</strain>
        <tissue evidence="9">Polyp</tissue>
    </source>
</reference>
<feature type="transmembrane region" description="Helical" evidence="8">
    <location>
        <begin position="102"/>
        <end position="124"/>
    </location>
</feature>
<gene>
    <name evidence="9" type="ORF">OS493_025174</name>
</gene>
<evidence type="ECO:0000256" key="4">
    <source>
        <dbReference type="ARBA" id="ARBA00022692"/>
    </source>
</evidence>
<comment type="subcellular location">
    <subcellularLocation>
        <location evidence="1">Membrane</location>
        <topology evidence="1">Multi-pass membrane protein</topology>
    </subcellularLocation>
</comment>
<evidence type="ECO:0000256" key="5">
    <source>
        <dbReference type="ARBA" id="ARBA00022989"/>
    </source>
</evidence>
<evidence type="ECO:0000313" key="9">
    <source>
        <dbReference type="EMBL" id="KAJ7390471.1"/>
    </source>
</evidence>
<proteinExistence type="predicted"/>
<accession>A0A9W9ZZ17</accession>
<comment type="caution">
    <text evidence="9">The sequence shown here is derived from an EMBL/GenBank/DDBJ whole genome shotgun (WGS) entry which is preliminary data.</text>
</comment>
<evidence type="ECO:0000256" key="2">
    <source>
        <dbReference type="ARBA" id="ARBA00019449"/>
    </source>
</evidence>
<sequence length="208" mass="22885">MADPVRLTAPDVYKDYAVRRRSFDDAQSRLKCRKLLGIGGKEPSKVLQVLGSHESYFISIPRGYETWEMVVPVFLSVISIVLLIFPSQCLRAMGDSKESTTFAGSLCCRILASALIGIAGISWGTKPTTISSIKRILVLHSTYCGATTFFLALACISLRTKVLIGLTTLHAVITMVSLFYFIAVRQLNKPTPDKPNAKFNGVDNNHIN</sequence>
<organism evidence="9 10">
    <name type="scientific">Desmophyllum pertusum</name>
    <dbReference type="NCBI Taxonomy" id="174260"/>
    <lineage>
        <taxon>Eukaryota</taxon>
        <taxon>Metazoa</taxon>
        <taxon>Cnidaria</taxon>
        <taxon>Anthozoa</taxon>
        <taxon>Hexacorallia</taxon>
        <taxon>Scleractinia</taxon>
        <taxon>Caryophylliina</taxon>
        <taxon>Caryophylliidae</taxon>
        <taxon>Desmophyllum</taxon>
    </lineage>
</organism>
<protein>
    <recommendedName>
        <fullName evidence="2">Tumor protein p53-inducible protein 11</fullName>
    </recommendedName>
    <alternativeName>
        <fullName evidence="7">p53-induced gene 11 protein</fullName>
    </alternativeName>
</protein>
<feature type="transmembrane region" description="Helical" evidence="8">
    <location>
        <begin position="136"/>
        <end position="156"/>
    </location>
</feature>
<keyword evidence="3" id="KW-0597">Phosphoprotein</keyword>
<evidence type="ECO:0000256" key="1">
    <source>
        <dbReference type="ARBA" id="ARBA00004141"/>
    </source>
</evidence>
<dbReference type="Pfam" id="PF14936">
    <property type="entry name" value="p53-inducible11"/>
    <property type="match status" value="1"/>
</dbReference>
<dbReference type="EMBL" id="MU825416">
    <property type="protein sequence ID" value="KAJ7390471.1"/>
    <property type="molecule type" value="Genomic_DNA"/>
</dbReference>
<name>A0A9W9ZZ17_9CNID</name>
<dbReference type="PANTHER" id="PTHR31584:SF1">
    <property type="entry name" value="TUMOR PROTEIN P53-INDUCIBLE PROTEIN 11"/>
    <property type="match status" value="1"/>
</dbReference>
<evidence type="ECO:0000313" key="10">
    <source>
        <dbReference type="Proteomes" id="UP001163046"/>
    </source>
</evidence>
<keyword evidence="4 8" id="KW-0812">Transmembrane</keyword>
<feature type="transmembrane region" description="Helical" evidence="8">
    <location>
        <begin position="69"/>
        <end position="90"/>
    </location>
</feature>
<dbReference type="InterPro" id="IPR028266">
    <property type="entry name" value="TP53I11"/>
</dbReference>
<keyword evidence="5 8" id="KW-1133">Transmembrane helix</keyword>
<dbReference type="Proteomes" id="UP001163046">
    <property type="component" value="Unassembled WGS sequence"/>
</dbReference>
<dbReference type="GO" id="GO:0016020">
    <property type="term" value="C:membrane"/>
    <property type="evidence" value="ECO:0007669"/>
    <property type="project" value="UniProtKB-SubCell"/>
</dbReference>
<evidence type="ECO:0000256" key="7">
    <source>
        <dbReference type="ARBA" id="ARBA00032100"/>
    </source>
</evidence>
<evidence type="ECO:0000256" key="8">
    <source>
        <dbReference type="SAM" id="Phobius"/>
    </source>
</evidence>
<feature type="transmembrane region" description="Helical" evidence="8">
    <location>
        <begin position="163"/>
        <end position="183"/>
    </location>
</feature>
<dbReference type="PANTHER" id="PTHR31584">
    <property type="entry name" value="TUMOR PROTEIN P53-INDUCIBLE PROTEIN 11"/>
    <property type="match status" value="1"/>
</dbReference>
<dbReference type="AlphaFoldDB" id="A0A9W9ZZ17"/>
<dbReference type="OrthoDB" id="6243248at2759"/>
<keyword evidence="10" id="KW-1185">Reference proteome</keyword>